<feature type="binding site" evidence="5">
    <location>
        <position position="211"/>
    </location>
    <ligand>
        <name>chlorophyll a</name>
        <dbReference type="ChEBI" id="CHEBI:58416"/>
        <label>1</label>
    </ligand>
</feature>
<evidence type="ECO:0000256" key="3">
    <source>
        <dbReference type="ARBA" id="ARBA00022531"/>
    </source>
</evidence>
<dbReference type="PANTHER" id="PTHR21649">
    <property type="entry name" value="CHLOROPHYLL A/B BINDING PROTEIN"/>
    <property type="match status" value="1"/>
</dbReference>
<feature type="binding site" evidence="5">
    <location>
        <position position="194"/>
    </location>
    <ligand>
        <name>chlorophyll a</name>
        <dbReference type="ChEBI" id="CHEBI:58416"/>
        <label>1</label>
    </ligand>
</feature>
<evidence type="ECO:0008006" key="7">
    <source>
        <dbReference type="Google" id="ProtNLM"/>
    </source>
</evidence>
<organism evidence="6">
    <name type="scientific">Haptolina ericina</name>
    <dbReference type="NCBI Taxonomy" id="156174"/>
    <lineage>
        <taxon>Eukaryota</taxon>
        <taxon>Haptista</taxon>
        <taxon>Haptophyta</taxon>
        <taxon>Prymnesiophyceae</taxon>
        <taxon>Prymnesiales</taxon>
        <taxon>Prymnesiaceae</taxon>
        <taxon>Haptolina</taxon>
    </lineage>
</organism>
<evidence type="ECO:0000256" key="4">
    <source>
        <dbReference type="ARBA" id="ARBA00022640"/>
    </source>
</evidence>
<dbReference type="InterPro" id="IPR001344">
    <property type="entry name" value="Chloro_AB-bd_pln"/>
</dbReference>
<evidence type="ECO:0000256" key="5">
    <source>
        <dbReference type="PIRSR" id="PIRSR601344-1"/>
    </source>
</evidence>
<dbReference type="GO" id="GO:0009765">
    <property type="term" value="P:photosynthesis, light harvesting"/>
    <property type="evidence" value="ECO:0007669"/>
    <property type="project" value="InterPro"/>
</dbReference>
<feature type="binding site" description="axial binding residue" evidence="5">
    <location>
        <position position="93"/>
    </location>
    <ligand>
        <name>chlorophyll b</name>
        <dbReference type="ChEBI" id="CHEBI:61721"/>
        <label>1</label>
    </ligand>
    <ligandPart>
        <name>Mg</name>
        <dbReference type="ChEBI" id="CHEBI:25107"/>
    </ligandPart>
</feature>
<evidence type="ECO:0000256" key="1">
    <source>
        <dbReference type="ARBA" id="ARBA00004229"/>
    </source>
</evidence>
<dbReference type="Gene3D" id="1.10.3460.10">
    <property type="entry name" value="Chlorophyll a/b binding protein domain"/>
    <property type="match status" value="1"/>
</dbReference>
<name>A0A7S3ESZ2_9EUKA</name>
<dbReference type="EMBL" id="HBHX01011630">
    <property type="protein sequence ID" value="CAE0105807.1"/>
    <property type="molecule type" value="Transcribed_RNA"/>
</dbReference>
<feature type="binding site" evidence="5">
    <location>
        <position position="197"/>
    </location>
    <ligand>
        <name>chlorophyll a</name>
        <dbReference type="ChEBI" id="CHEBI:58416"/>
        <label>1</label>
    </ligand>
</feature>
<keyword evidence="2" id="KW-0150">Chloroplast</keyword>
<comment type="subcellular location">
    <subcellularLocation>
        <location evidence="1">Plastid</location>
        <location evidence="1">Chloroplast</location>
    </subcellularLocation>
</comment>
<dbReference type="GO" id="GO:0016168">
    <property type="term" value="F:chlorophyll binding"/>
    <property type="evidence" value="ECO:0007669"/>
    <property type="project" value="UniProtKB-KW"/>
</dbReference>
<feature type="binding site" evidence="5">
    <location>
        <position position="88"/>
    </location>
    <ligand>
        <name>chlorophyll a</name>
        <dbReference type="ChEBI" id="CHEBI:58416"/>
        <label>1</label>
    </ligand>
</feature>
<keyword evidence="3" id="KW-0602">Photosynthesis</keyword>
<keyword evidence="5" id="KW-0157">Chromophore</keyword>
<evidence type="ECO:0000313" key="6">
    <source>
        <dbReference type="EMBL" id="CAE0105807.1"/>
    </source>
</evidence>
<feature type="binding site" evidence="5">
    <location>
        <position position="91"/>
    </location>
    <ligand>
        <name>chlorophyll a</name>
        <dbReference type="ChEBI" id="CHEBI:58416"/>
        <label>1</label>
    </ligand>
</feature>
<keyword evidence="5" id="KW-0148">Chlorophyll</keyword>
<dbReference type="InterPro" id="IPR022796">
    <property type="entry name" value="Chloroa_b-bind"/>
</dbReference>
<keyword evidence="4" id="KW-0934">Plastid</keyword>
<evidence type="ECO:0000256" key="2">
    <source>
        <dbReference type="ARBA" id="ARBA00022528"/>
    </source>
</evidence>
<proteinExistence type="predicted"/>
<dbReference type="GO" id="GO:0009507">
    <property type="term" value="C:chloroplast"/>
    <property type="evidence" value="ECO:0007669"/>
    <property type="project" value="UniProtKB-SubCell"/>
</dbReference>
<protein>
    <recommendedName>
        <fullName evidence="7">Chlorophyll a-b binding protein, chloroplastic</fullName>
    </recommendedName>
</protein>
<accession>A0A7S3ESZ2</accession>
<dbReference type="GO" id="GO:0016020">
    <property type="term" value="C:membrane"/>
    <property type="evidence" value="ECO:0007669"/>
    <property type="project" value="InterPro"/>
</dbReference>
<gene>
    <name evidence="6" type="ORF">HERI1096_LOCUS6465</name>
</gene>
<dbReference type="Pfam" id="PF00504">
    <property type="entry name" value="Chloroa_b-bind"/>
    <property type="match status" value="1"/>
</dbReference>
<sequence>MCWDELCLASQNMMMMLASSSTIVCSAPALSLSARSSSIHMQEAEVDPDAGKFCFGLPGSIPPIEEFDPADFLGHATKEQVYTWREAELAHGRVGMLAAAGFLVQEGFHPLFNAVGGPAISQMPQLPAGTWVAMMFGIGIAEGARVNRGWSDPTLPDHFFQKLRPTYIPGDLGWDPIGLKPTDPAEFREMQTEELQNGRIAMIAAAGFMTQEPATGQTWRPGVQ</sequence>
<dbReference type="SUPFAM" id="SSF103511">
    <property type="entry name" value="Chlorophyll a-b binding protein"/>
    <property type="match status" value="1"/>
</dbReference>
<reference evidence="6" key="1">
    <citation type="submission" date="2021-01" db="EMBL/GenBank/DDBJ databases">
        <authorList>
            <person name="Corre E."/>
            <person name="Pelletier E."/>
            <person name="Niang G."/>
            <person name="Scheremetjew M."/>
            <person name="Finn R."/>
            <person name="Kale V."/>
            <person name="Holt S."/>
            <person name="Cochrane G."/>
            <person name="Meng A."/>
            <person name="Brown T."/>
            <person name="Cohen L."/>
        </authorList>
    </citation>
    <scope>NUCLEOTIDE SEQUENCE</scope>
    <source>
        <strain evidence="6">CCMP281</strain>
    </source>
</reference>
<feature type="binding site" evidence="5">
    <location>
        <position position="199"/>
    </location>
    <ligand>
        <name>chlorophyll a</name>
        <dbReference type="ChEBI" id="CHEBI:58416"/>
        <label>1</label>
    </ligand>
</feature>
<dbReference type="AlphaFoldDB" id="A0A7S3ESZ2"/>